<sequence>MDRNHDRLAETEGSGEVEDVYESASGRVDEKNPLLIKLKISKAGCESRRDGSPEVKDTVVRTCVFCGKEFTSGKALGGHVRIHNQEGKFKGAGASSKKLKRKVGELGLGSELGSLGKEEDDDGGGMLYRCCICDRKFPTSKSLCGHMRFHPERGWKGVQPPKRSEAGEEVNEDEDAPSSSEGCMVDLLKDLGSWSKTEKRGRISLVEAEPGAALGLMKLARMISTGLSSTDGGEGGDEVPGLREEVGEDLKISHEVEDPSKIAKKSGDRSQFECITYHKTLPSFQPSGGLRSIHNKDRGINTHPSKTSPYPDIKKEVGATVKEEQDSLCHCRGGNDEDGYETCLNKFPTGRAGWASPADEASSTCPRVILPITRTDWEVTRH</sequence>
<gene>
    <name evidence="1" type="ORF">MLD38_004145</name>
</gene>
<evidence type="ECO:0000313" key="2">
    <source>
        <dbReference type="Proteomes" id="UP001057402"/>
    </source>
</evidence>
<organism evidence="1 2">
    <name type="scientific">Melastoma candidum</name>
    <dbReference type="NCBI Taxonomy" id="119954"/>
    <lineage>
        <taxon>Eukaryota</taxon>
        <taxon>Viridiplantae</taxon>
        <taxon>Streptophyta</taxon>
        <taxon>Embryophyta</taxon>
        <taxon>Tracheophyta</taxon>
        <taxon>Spermatophyta</taxon>
        <taxon>Magnoliopsida</taxon>
        <taxon>eudicotyledons</taxon>
        <taxon>Gunneridae</taxon>
        <taxon>Pentapetalae</taxon>
        <taxon>rosids</taxon>
        <taxon>malvids</taxon>
        <taxon>Myrtales</taxon>
        <taxon>Melastomataceae</taxon>
        <taxon>Melastomatoideae</taxon>
        <taxon>Melastomateae</taxon>
        <taxon>Melastoma</taxon>
    </lineage>
</organism>
<dbReference type="EMBL" id="CM042881">
    <property type="protein sequence ID" value="KAI4386190.1"/>
    <property type="molecule type" value="Genomic_DNA"/>
</dbReference>
<accession>A0ACB9S495</accession>
<name>A0ACB9S495_9MYRT</name>
<protein>
    <submittedName>
        <fullName evidence="1">Uncharacterized protein</fullName>
    </submittedName>
</protein>
<reference evidence="2" key="1">
    <citation type="journal article" date="2023" name="Front. Plant Sci.">
        <title>Chromosomal-level genome assembly of Melastoma candidum provides insights into trichome evolution.</title>
        <authorList>
            <person name="Zhong Y."/>
            <person name="Wu W."/>
            <person name="Sun C."/>
            <person name="Zou P."/>
            <person name="Liu Y."/>
            <person name="Dai S."/>
            <person name="Zhou R."/>
        </authorList>
    </citation>
    <scope>NUCLEOTIDE SEQUENCE [LARGE SCALE GENOMIC DNA]</scope>
</reference>
<proteinExistence type="predicted"/>
<evidence type="ECO:0000313" key="1">
    <source>
        <dbReference type="EMBL" id="KAI4386190.1"/>
    </source>
</evidence>
<comment type="caution">
    <text evidence="1">The sequence shown here is derived from an EMBL/GenBank/DDBJ whole genome shotgun (WGS) entry which is preliminary data.</text>
</comment>
<keyword evidence="2" id="KW-1185">Reference proteome</keyword>
<dbReference type="Proteomes" id="UP001057402">
    <property type="component" value="Chromosome 2"/>
</dbReference>